<evidence type="ECO:0000313" key="5">
    <source>
        <dbReference type="Proteomes" id="UP000239181"/>
    </source>
</evidence>
<evidence type="ECO:0000259" key="3">
    <source>
        <dbReference type="Pfam" id="PF02525"/>
    </source>
</evidence>
<comment type="caution">
    <text evidence="4">The sequence shown here is derived from an EMBL/GenBank/DDBJ whole genome shotgun (WGS) entry which is preliminary data.</text>
</comment>
<comment type="similarity">
    <text evidence="1">Belongs to the NAD(P)H dehydrogenase (quinone) family.</text>
</comment>
<dbReference type="Pfam" id="PF02525">
    <property type="entry name" value="Flavodoxin_2"/>
    <property type="match status" value="1"/>
</dbReference>
<sequence>MHALIVVAHPDTQSFTHNVAARVAKGVTDAGSGNTVEIADLFAENFDPRFAAPDLAFFRNQSAPLAEIVAEQQRIDRADALVLVYPIYWWSFPGMLKGWIDRVFTNGWAYDSAEDGGLIKMLPNLNVHLIGIGAADEGTYSRRGYDEAMRTQIDRGIFDFVGAKVVTSELLLTPNGQFPESHLEIALKIGNKIAG</sequence>
<evidence type="ECO:0000256" key="2">
    <source>
        <dbReference type="ARBA" id="ARBA00023002"/>
    </source>
</evidence>
<keyword evidence="2" id="KW-0560">Oxidoreductase</keyword>
<evidence type="ECO:0000256" key="1">
    <source>
        <dbReference type="ARBA" id="ARBA00006252"/>
    </source>
</evidence>
<dbReference type="GO" id="GO:0005829">
    <property type="term" value="C:cytosol"/>
    <property type="evidence" value="ECO:0007669"/>
    <property type="project" value="TreeGrafter"/>
</dbReference>
<dbReference type="Proteomes" id="UP000239181">
    <property type="component" value="Unassembled WGS sequence"/>
</dbReference>
<dbReference type="InterPro" id="IPR051545">
    <property type="entry name" value="NAD(P)H_dehydrogenase_qn"/>
</dbReference>
<keyword evidence="5" id="KW-1185">Reference proteome</keyword>
<dbReference type="PANTHER" id="PTHR10204:SF34">
    <property type="entry name" value="NAD(P)H DEHYDROGENASE [QUINONE] 1 ISOFORM 1"/>
    <property type="match status" value="1"/>
</dbReference>
<evidence type="ECO:0000313" key="4">
    <source>
        <dbReference type="EMBL" id="PRD15470.1"/>
    </source>
</evidence>
<dbReference type="RefSeq" id="WP_105592726.1">
    <property type="nucleotide sequence ID" value="NZ_PDET01000006.1"/>
</dbReference>
<feature type="domain" description="Flavodoxin-like fold" evidence="3">
    <location>
        <begin position="1"/>
        <end position="171"/>
    </location>
</feature>
<accession>A0A2S9ICE4</accession>
<dbReference type="SUPFAM" id="SSF52218">
    <property type="entry name" value="Flavoproteins"/>
    <property type="match status" value="1"/>
</dbReference>
<dbReference type="EMBL" id="PDET01000006">
    <property type="protein sequence ID" value="PRD15470.1"/>
    <property type="molecule type" value="Genomic_DNA"/>
</dbReference>
<dbReference type="GO" id="GO:0003955">
    <property type="term" value="F:NAD(P)H dehydrogenase (quinone) activity"/>
    <property type="evidence" value="ECO:0007669"/>
    <property type="project" value="TreeGrafter"/>
</dbReference>
<name>A0A2S9ICE4_9GAMM</name>
<protein>
    <recommendedName>
        <fullName evidence="3">Flavodoxin-like fold domain-containing protein</fullName>
    </recommendedName>
</protein>
<dbReference type="Gene3D" id="3.40.50.360">
    <property type="match status" value="1"/>
</dbReference>
<dbReference type="OrthoDB" id="9798454at2"/>
<reference evidence="4 5" key="1">
    <citation type="submission" date="2017-10" db="EMBL/GenBank/DDBJ databases">
        <title>Draft genome of two endophytic bacteria isolated from 'guarana' Paullinia cupana (Mart.) Ducke.</title>
        <authorList>
            <person name="Siqueira K.A."/>
            <person name="Liotti R.G."/>
            <person name="Mendes T.A."/>
            <person name="Soares M.A."/>
        </authorList>
    </citation>
    <scope>NUCLEOTIDE SEQUENCE [LARGE SCALE GENOMIC DNA]</scope>
    <source>
        <strain evidence="4 5">342</strain>
    </source>
</reference>
<dbReference type="InterPro" id="IPR029039">
    <property type="entry name" value="Flavoprotein-like_sf"/>
</dbReference>
<gene>
    <name evidence="4" type="ORF">CQW29_10715</name>
</gene>
<dbReference type="AlphaFoldDB" id="A0A2S9ICE4"/>
<proteinExistence type="inferred from homology"/>
<dbReference type="PANTHER" id="PTHR10204">
    <property type="entry name" value="NAD P H OXIDOREDUCTASE-RELATED"/>
    <property type="match status" value="1"/>
</dbReference>
<dbReference type="InterPro" id="IPR003680">
    <property type="entry name" value="Flavodoxin_fold"/>
</dbReference>
<organism evidence="4 5">
    <name type="scientific">Pantoea coffeiphila</name>
    <dbReference type="NCBI Taxonomy" id="1465635"/>
    <lineage>
        <taxon>Bacteria</taxon>
        <taxon>Pseudomonadati</taxon>
        <taxon>Pseudomonadota</taxon>
        <taxon>Gammaproteobacteria</taxon>
        <taxon>Enterobacterales</taxon>
        <taxon>Erwiniaceae</taxon>
        <taxon>Pantoea</taxon>
    </lineage>
</organism>